<gene>
    <name evidence="1" type="ORF">IV500_12395</name>
</gene>
<dbReference type="EMBL" id="JADNYM010000015">
    <property type="protein sequence ID" value="MBG0740180.1"/>
    <property type="molecule type" value="Genomic_DNA"/>
</dbReference>
<protein>
    <submittedName>
        <fullName evidence="1">Uncharacterized protein</fullName>
    </submittedName>
</protein>
<dbReference type="Proteomes" id="UP000655366">
    <property type="component" value="Unassembled WGS sequence"/>
</dbReference>
<evidence type="ECO:0000313" key="1">
    <source>
        <dbReference type="EMBL" id="MBG0740180.1"/>
    </source>
</evidence>
<evidence type="ECO:0000313" key="2">
    <source>
        <dbReference type="Proteomes" id="UP000655366"/>
    </source>
</evidence>
<organism evidence="1 2">
    <name type="scientific">Arthrobacter terrae</name>
    <dbReference type="NCBI Taxonomy" id="2935737"/>
    <lineage>
        <taxon>Bacteria</taxon>
        <taxon>Bacillati</taxon>
        <taxon>Actinomycetota</taxon>
        <taxon>Actinomycetes</taxon>
        <taxon>Micrococcales</taxon>
        <taxon>Micrococcaceae</taxon>
        <taxon>Arthrobacter</taxon>
    </lineage>
</organism>
<dbReference type="RefSeq" id="WP_196397124.1">
    <property type="nucleotide sequence ID" value="NZ_JADNYM010000015.1"/>
</dbReference>
<keyword evidence="2" id="KW-1185">Reference proteome</keyword>
<reference evidence="1 2" key="1">
    <citation type="submission" date="2020-11" db="EMBL/GenBank/DDBJ databases">
        <title>Arthrobacter antarcticus sp. nov., isolated from Antarctic Soil.</title>
        <authorList>
            <person name="Li J."/>
        </authorList>
    </citation>
    <scope>NUCLEOTIDE SEQUENCE [LARGE SCALE GENOMIC DNA]</scope>
    <source>
        <strain evidence="1 2">Z1-20</strain>
    </source>
</reference>
<comment type="caution">
    <text evidence="1">The sequence shown here is derived from an EMBL/GenBank/DDBJ whole genome shotgun (WGS) entry which is preliminary data.</text>
</comment>
<proteinExistence type="predicted"/>
<name>A0A931CPU1_9MICC</name>
<accession>A0A931CPU1</accession>
<sequence length="87" mass="9928">MLHLLQDSDGFIHMSRHFPNKMSIAVTFIDGTQRQFSGARINELYDQALAAYRRGNNLDAKGFDRRARNIHRRNDIGLVPVSPDMAT</sequence>
<dbReference type="AlphaFoldDB" id="A0A931CPU1"/>